<dbReference type="InterPro" id="IPR020019">
    <property type="entry name" value="AcTrfase_PglD-like"/>
</dbReference>
<dbReference type="Gene3D" id="2.160.10.10">
    <property type="entry name" value="Hexapeptide repeat proteins"/>
    <property type="match status" value="1"/>
</dbReference>
<keyword evidence="1 3" id="KW-0808">Transferase</keyword>
<dbReference type="PANTHER" id="PTHR43300">
    <property type="entry name" value="ACETYLTRANSFERASE"/>
    <property type="match status" value="1"/>
</dbReference>
<proteinExistence type="predicted"/>
<gene>
    <name evidence="3" type="ORF">CUJ86_10215</name>
</gene>
<dbReference type="Gene3D" id="3.40.50.20">
    <property type="match status" value="1"/>
</dbReference>
<dbReference type="InterPro" id="IPR050179">
    <property type="entry name" value="Trans_hexapeptide_repeat"/>
</dbReference>
<dbReference type="InterPro" id="IPR018357">
    <property type="entry name" value="Hexapep_transf_CS"/>
</dbReference>
<reference evidence="3 4" key="1">
    <citation type="submission" date="2017-11" db="EMBL/GenBank/DDBJ databases">
        <title>Isolation and Characterization of Methanofollis Species from Methane Seep Offshore SW Taiwan.</title>
        <authorList>
            <person name="Teng N.-H."/>
            <person name="Lai M.-C."/>
            <person name="Chen S.-C."/>
        </authorList>
    </citation>
    <scope>NUCLEOTIDE SEQUENCE [LARGE SCALE GENOMIC DNA]</scope>
    <source>
        <strain evidence="3 4">FWC-SCC2</strain>
    </source>
</reference>
<dbReference type="Pfam" id="PF00132">
    <property type="entry name" value="Hexapep"/>
    <property type="match status" value="1"/>
</dbReference>
<dbReference type="CDD" id="cd03360">
    <property type="entry name" value="LbH_AT_putative"/>
    <property type="match status" value="1"/>
</dbReference>
<evidence type="ECO:0000313" key="4">
    <source>
        <dbReference type="Proteomes" id="UP000292580"/>
    </source>
</evidence>
<dbReference type="SUPFAM" id="SSF51161">
    <property type="entry name" value="Trimeric LpxA-like enzymes"/>
    <property type="match status" value="1"/>
</dbReference>
<accession>A0A483CRX2</accession>
<dbReference type="InterPro" id="IPR011004">
    <property type="entry name" value="Trimer_LpxA-like_sf"/>
</dbReference>
<dbReference type="Proteomes" id="UP000292580">
    <property type="component" value="Unassembled WGS sequence"/>
</dbReference>
<dbReference type="Pfam" id="PF17836">
    <property type="entry name" value="PglD_N"/>
    <property type="match status" value="1"/>
</dbReference>
<organism evidence="3 4">
    <name type="scientific">Methanofollis fontis</name>
    <dbReference type="NCBI Taxonomy" id="2052832"/>
    <lineage>
        <taxon>Archaea</taxon>
        <taxon>Methanobacteriati</taxon>
        <taxon>Methanobacteriota</taxon>
        <taxon>Stenosarchaea group</taxon>
        <taxon>Methanomicrobia</taxon>
        <taxon>Methanomicrobiales</taxon>
        <taxon>Methanomicrobiaceae</taxon>
        <taxon>Methanofollis</taxon>
    </lineage>
</organism>
<dbReference type="EMBL" id="PGCL01000004">
    <property type="protein sequence ID" value="TAJ43724.1"/>
    <property type="molecule type" value="Genomic_DNA"/>
</dbReference>
<keyword evidence="3" id="KW-0012">Acyltransferase</keyword>
<dbReference type="PANTHER" id="PTHR43300:SF7">
    <property type="entry name" value="UDP-N-ACETYLBACILLOSAMINE N-ACETYLTRANSFERASE"/>
    <property type="match status" value="1"/>
</dbReference>
<feature type="domain" description="PglD N-terminal" evidence="2">
    <location>
        <begin position="4"/>
        <end position="83"/>
    </location>
</feature>
<dbReference type="PROSITE" id="PS00101">
    <property type="entry name" value="HEXAPEP_TRANSFERASES"/>
    <property type="match status" value="1"/>
</dbReference>
<dbReference type="GO" id="GO:0016746">
    <property type="term" value="F:acyltransferase activity"/>
    <property type="evidence" value="ECO:0007669"/>
    <property type="project" value="UniProtKB-KW"/>
</dbReference>
<dbReference type="NCBIfam" id="TIGR03570">
    <property type="entry name" value="NeuD_NnaD"/>
    <property type="match status" value="1"/>
</dbReference>
<dbReference type="InterPro" id="IPR041561">
    <property type="entry name" value="PglD_N"/>
</dbReference>
<evidence type="ECO:0000256" key="1">
    <source>
        <dbReference type="ARBA" id="ARBA00022679"/>
    </source>
</evidence>
<evidence type="ECO:0000313" key="3">
    <source>
        <dbReference type="EMBL" id="TAJ43724.1"/>
    </source>
</evidence>
<comment type="caution">
    <text evidence="3">The sequence shown here is derived from an EMBL/GenBank/DDBJ whole genome shotgun (WGS) entry which is preliminary data.</text>
</comment>
<protein>
    <submittedName>
        <fullName evidence="3">Sugar O-acyltransferase</fullName>
    </submittedName>
</protein>
<name>A0A483CRX2_9EURY</name>
<dbReference type="InterPro" id="IPR001451">
    <property type="entry name" value="Hexapep"/>
</dbReference>
<sequence length="218" mass="23838">MILGIYGTGGLGREVLELAKQINNVQHRWNQIFFIDDFRDEKNFQNCQVTSFQELKQINNHDDIEIIVAVGEPKNRKMLAETLQTEGYKFATLIHPNVHIPASTEIGGGTVICAQAIISCDVVIGKNVYIQPNALVGHNTVIADNTIISGLVHVAGSCHIGHESYIGMNACVKEGLKIGNEVIIGIASVVVREIPDTVIALGNPARPMKTNEDKKVFK</sequence>
<evidence type="ECO:0000259" key="2">
    <source>
        <dbReference type="Pfam" id="PF17836"/>
    </source>
</evidence>
<keyword evidence="4" id="KW-1185">Reference proteome</keyword>
<dbReference type="AlphaFoldDB" id="A0A483CRX2"/>